<dbReference type="Proteomes" id="UP000033835">
    <property type="component" value="Unassembled WGS sequence"/>
</dbReference>
<dbReference type="Proteomes" id="UP000034259">
    <property type="component" value="Unassembled WGS sequence"/>
</dbReference>
<evidence type="ECO:0000313" key="67">
    <source>
        <dbReference type="Proteomes" id="UP000034657"/>
    </source>
</evidence>
<dbReference type="EMBL" id="JJPL01000037">
    <property type="protein sequence ID" value="KKG67158.1"/>
    <property type="molecule type" value="Genomic_DNA"/>
</dbReference>
<dbReference type="EMBL" id="JJPG01000139">
    <property type="protein sequence ID" value="KKG48147.1"/>
    <property type="molecule type" value="Genomic_DNA"/>
</dbReference>
<dbReference type="EMBL" id="JJOU01000214">
    <property type="protein sequence ID" value="KKG08411.1"/>
    <property type="molecule type" value="Genomic_DNA"/>
</dbReference>
<evidence type="ECO:0000313" key="43">
    <source>
        <dbReference type="Proteomes" id="UP000033933"/>
    </source>
</evidence>
<evidence type="ECO:0000313" key="68">
    <source>
        <dbReference type="Proteomes" id="UP000034667"/>
    </source>
</evidence>
<evidence type="ECO:0000313" key="54">
    <source>
        <dbReference type="Proteomes" id="UP000034253"/>
    </source>
</evidence>
<evidence type="ECO:0000313" key="74">
    <source>
        <dbReference type="Proteomes" id="UP000034944"/>
    </source>
</evidence>
<evidence type="ECO:0000313" key="36">
    <source>
        <dbReference type="EMBL" id="KKH43938.1"/>
    </source>
</evidence>
<dbReference type="Proteomes" id="UP000034047">
    <property type="component" value="Unassembled WGS sequence"/>
</dbReference>
<dbReference type="Proteomes" id="UP000034074">
    <property type="component" value="Unassembled WGS sequence"/>
</dbReference>
<dbReference type="Proteomes" id="UP000034298">
    <property type="component" value="Unassembled WGS sequence"/>
</dbReference>
<dbReference type="Proteomes" id="UP000034243">
    <property type="component" value="Unassembled WGS sequence"/>
</dbReference>
<evidence type="ECO:0000313" key="35">
    <source>
        <dbReference type="EMBL" id="KKH41760.1"/>
    </source>
</evidence>
<dbReference type="EMBL" id="JJPK01000008">
    <property type="protein sequence ID" value="KKG65779.1"/>
    <property type="molecule type" value="Genomic_DNA"/>
</dbReference>
<evidence type="ECO:0000313" key="70">
    <source>
        <dbReference type="Proteomes" id="UP000034733"/>
    </source>
</evidence>
<dbReference type="Proteomes" id="UP000034151">
    <property type="component" value="Unassembled WGS sequence"/>
</dbReference>
<evidence type="ECO:0000313" key="21">
    <source>
        <dbReference type="EMBL" id="KKG91708.1"/>
    </source>
</evidence>
<dbReference type="EMBL" id="JJPQ01000008">
    <property type="protein sequence ID" value="KKG86320.1"/>
    <property type="molecule type" value="Genomic_DNA"/>
</dbReference>
<evidence type="ECO:0000313" key="56">
    <source>
        <dbReference type="Proteomes" id="UP000034279"/>
    </source>
</evidence>
<dbReference type="EMBL" id="JJPB01000111">
    <property type="protein sequence ID" value="KKG29663.1"/>
    <property type="molecule type" value="Genomic_DNA"/>
</dbReference>
<dbReference type="EMBL" id="JJPF01000018">
    <property type="protein sequence ID" value="KKG46317.1"/>
    <property type="molecule type" value="Genomic_DNA"/>
</dbReference>
<evidence type="ECO:0000313" key="6">
    <source>
        <dbReference type="EMBL" id="KKG36347.1"/>
    </source>
</evidence>
<evidence type="ECO:0000313" key="24">
    <source>
        <dbReference type="EMBL" id="KKH00872.1"/>
    </source>
</evidence>
<dbReference type="EMBL" id="JJPH01000079">
    <property type="protein sequence ID" value="KKG52012.1"/>
    <property type="molecule type" value="Genomic_DNA"/>
</dbReference>
<dbReference type="EMBL" id="JJQC01000166">
    <property type="protein sequence ID" value="KKH15930.1"/>
    <property type="molecule type" value="Genomic_DNA"/>
</dbReference>
<evidence type="ECO:0000313" key="34">
    <source>
        <dbReference type="EMBL" id="KKH28597.1"/>
    </source>
</evidence>
<dbReference type="EMBL" id="JJQK01000286">
    <property type="protein sequence ID" value="KKH43938.1"/>
    <property type="molecule type" value="Genomic_DNA"/>
</dbReference>
<name>A0A0F8JK48_METMZ</name>
<evidence type="ECO:0000313" key="30">
    <source>
        <dbReference type="EMBL" id="KKH16344.1"/>
    </source>
</evidence>
<gene>
    <name evidence="39" type="ORF">DKM28_17645</name>
    <name evidence="4" type="ORF">DU30_11465</name>
    <name evidence="11" type="ORF">DU33_15155</name>
    <name evidence="2" type="ORF">DU34_17590</name>
    <name evidence="6" type="ORF">DU35_15360</name>
    <name evidence="10" type="ORF">DU36_16315</name>
    <name evidence="32" type="ORF">DU37_08375</name>
    <name evidence="9" type="ORF">DU38_17490</name>
    <name evidence="7" type="ORF">DU39_00755</name>
    <name evidence="8" type="ORF">DU41_15705</name>
    <name evidence="28" type="ORF">DU42_05645</name>
    <name evidence="17" type="ORF">DU43_08600</name>
    <name evidence="30" type="ORF">DU44_19285</name>
    <name evidence="13" type="ORF">DU45_11090</name>
    <name evidence="16" type="ORF">DU46_16420</name>
    <name evidence="31" type="ORF">DU48_13350</name>
    <name evidence="3" type="ORF">DU49_00975</name>
    <name evidence="27" type="ORF">DU51_15600</name>
    <name evidence="5" type="ORF">DU52_04890</name>
    <name evidence="18" type="ORF">DU55_01525</name>
    <name evidence="25" type="ORF">DU56_14795</name>
    <name evidence="19" type="ORF">DU57_04680</name>
    <name evidence="33" type="ORF">DU58_07150</name>
    <name evidence="21" type="ORF">DU59_03330</name>
    <name evidence="34" type="ORF">DU60_01840</name>
    <name evidence="20" type="ORF">DU61_08650</name>
    <name evidence="26" type="ORF">DU62_04590</name>
    <name evidence="15" type="ORF">DU63_10605</name>
    <name evidence="12" type="ORF">DU64_05090</name>
    <name evidence="29" type="ORF">DU65_19055</name>
    <name evidence="22" type="ORF">DU66_11675</name>
    <name evidence="14" type="ORF">DU67_01065</name>
    <name evidence="24" type="ORF">DU68_07875</name>
    <name evidence="23" type="ORF">DU69_04850</name>
    <name evidence="35" type="ORF">DU71_05215</name>
    <name evidence="36" type="ORF">DU72_05095</name>
    <name evidence="37" type="ORF">DU74_05260</name>
    <name evidence="38" type="ORF">DU87_02635</name>
</gene>
<dbReference type="Proteomes" id="UP000034338">
    <property type="component" value="Unassembled WGS sequence"/>
</dbReference>
<dbReference type="Proteomes" id="UP000034387">
    <property type="component" value="Unassembled WGS sequence"/>
</dbReference>
<evidence type="ECO:0000313" key="2">
    <source>
        <dbReference type="EMBL" id="KKG08411.1"/>
    </source>
</evidence>
<evidence type="ECO:0000313" key="57">
    <source>
        <dbReference type="Proteomes" id="UP000034298"/>
    </source>
</evidence>
<evidence type="ECO:0000313" key="52">
    <source>
        <dbReference type="Proteomes" id="UP000034227"/>
    </source>
</evidence>
<dbReference type="EMBL" id="JJQN01000180">
    <property type="protein sequence ID" value="KKH55357.1"/>
    <property type="molecule type" value="Genomic_DNA"/>
</dbReference>
<evidence type="ECO:0000313" key="61">
    <source>
        <dbReference type="Proteomes" id="UP000034409"/>
    </source>
</evidence>
<evidence type="ECO:0000313" key="72">
    <source>
        <dbReference type="Proteomes" id="UP000034820"/>
    </source>
</evidence>
<evidence type="ECO:0000313" key="53">
    <source>
        <dbReference type="Proteomes" id="UP000034243"/>
    </source>
</evidence>
<dbReference type="Proteomes" id="UP000034468">
    <property type="component" value="Unassembled WGS sequence"/>
</dbReference>
<keyword evidence="1" id="KW-0472">Membrane</keyword>
<dbReference type="EMBL" id="JJQD01000133">
    <property type="protein sequence ID" value="KKH26646.1"/>
    <property type="molecule type" value="Genomic_DNA"/>
</dbReference>
<evidence type="ECO:0000313" key="48">
    <source>
        <dbReference type="Proteomes" id="UP000034074"/>
    </source>
</evidence>
<evidence type="ECO:0000313" key="46">
    <source>
        <dbReference type="Proteomes" id="UP000034047"/>
    </source>
</evidence>
<dbReference type="Proteomes" id="UP000034566">
    <property type="component" value="Unassembled WGS sequence"/>
</dbReference>
<dbReference type="Proteomes" id="UP000033933">
    <property type="component" value="Unassembled WGS sequence"/>
</dbReference>
<evidence type="ECO:0000313" key="3">
    <source>
        <dbReference type="EMBL" id="KKG29663.1"/>
    </source>
</evidence>
<protein>
    <submittedName>
        <fullName evidence="17">Uncharacterized protein</fullName>
    </submittedName>
</protein>
<dbReference type="EMBL" id="JJQF01000155">
    <property type="protein sequence ID" value="KKH26152.1"/>
    <property type="molecule type" value="Genomic_DNA"/>
</dbReference>
<evidence type="ECO:0000313" key="28">
    <source>
        <dbReference type="EMBL" id="KKH14873.1"/>
    </source>
</evidence>
<evidence type="ECO:0000313" key="42">
    <source>
        <dbReference type="Proteomes" id="UP000033889"/>
    </source>
</evidence>
<evidence type="ECO:0000313" key="75">
    <source>
        <dbReference type="Proteomes" id="UP000034950"/>
    </source>
</evidence>
<dbReference type="Proteomes" id="UP000034253">
    <property type="component" value="Unassembled WGS sequence"/>
</dbReference>
<evidence type="ECO:0000313" key="59">
    <source>
        <dbReference type="Proteomes" id="UP000034387"/>
    </source>
</evidence>
<evidence type="ECO:0000313" key="47">
    <source>
        <dbReference type="Proteomes" id="UP000034064"/>
    </source>
</evidence>
<evidence type="ECO:0000313" key="66">
    <source>
        <dbReference type="Proteomes" id="UP000034577"/>
    </source>
</evidence>
<evidence type="ECO:0000313" key="12">
    <source>
        <dbReference type="EMBL" id="KKG62036.1"/>
    </source>
</evidence>
<dbReference type="EMBL" id="JJPY01000048">
    <property type="protein sequence ID" value="KKH09801.1"/>
    <property type="molecule type" value="Genomic_DNA"/>
</dbReference>
<dbReference type="Proteomes" id="UP000034817">
    <property type="component" value="Unassembled WGS sequence"/>
</dbReference>
<evidence type="ECO:0000313" key="58">
    <source>
        <dbReference type="Proteomes" id="UP000034338"/>
    </source>
</evidence>
<evidence type="ECO:0000313" key="29">
    <source>
        <dbReference type="EMBL" id="KKH15930.1"/>
    </source>
</evidence>
<evidence type="ECO:0000313" key="45">
    <source>
        <dbReference type="Proteomes" id="UP000034001"/>
    </source>
</evidence>
<dbReference type="Proteomes" id="UP000034424">
    <property type="component" value="Unassembled WGS sequence"/>
</dbReference>
<dbReference type="Proteomes" id="UP000034944">
    <property type="component" value="Unassembled WGS sequence"/>
</dbReference>
<evidence type="ECO:0000313" key="32">
    <source>
        <dbReference type="EMBL" id="KKH26152.1"/>
    </source>
</evidence>
<dbReference type="EMBL" id="CP029709">
    <property type="protein sequence ID" value="QCR17588.1"/>
    <property type="molecule type" value="Genomic_DNA"/>
</dbReference>
<evidence type="ECO:0000313" key="4">
    <source>
        <dbReference type="EMBL" id="KKG32342.1"/>
    </source>
</evidence>
<dbReference type="Proteomes" id="UP000034188">
    <property type="component" value="Unassembled WGS sequence"/>
</dbReference>
<evidence type="ECO:0000313" key="5">
    <source>
        <dbReference type="EMBL" id="KKG34529.1"/>
    </source>
</evidence>
<dbReference type="Proteomes" id="UP000034064">
    <property type="component" value="Unassembled WGS sequence"/>
</dbReference>
<evidence type="ECO:0000313" key="9">
    <source>
        <dbReference type="EMBL" id="KKG48147.1"/>
    </source>
</evidence>
<evidence type="ECO:0000313" key="37">
    <source>
        <dbReference type="EMBL" id="KKH55357.1"/>
    </source>
</evidence>
<keyword evidence="1" id="KW-1133">Transmembrane helix</keyword>
<reference evidence="39 76" key="2">
    <citation type="submission" date="2018-05" db="EMBL/GenBank/DDBJ databases">
        <title>Methanosarcina gilichinskyana sp. nov., a novel methanogenic archaeon isolated from Holocene permafrost, North East Russia.</title>
        <authorList>
            <person name="Oshurkova V."/>
            <person name="Meer M."/>
            <person name="Bochkareva O."/>
            <person name="Shcherbakova V."/>
        </authorList>
    </citation>
    <scope>NUCLEOTIDE SEQUENCE [LARGE SCALE GENOMIC DNA]</scope>
    <source>
        <strain evidence="39 76">JL01</strain>
    </source>
</reference>
<proteinExistence type="predicted"/>
<dbReference type="EMBL" id="JJPC01000122">
    <property type="protein sequence ID" value="KKG32342.1"/>
    <property type="molecule type" value="Genomic_DNA"/>
</dbReference>
<evidence type="ECO:0000313" key="76">
    <source>
        <dbReference type="Proteomes" id="UP000300067"/>
    </source>
</evidence>
<dbReference type="Proteomes" id="UP000034921">
    <property type="component" value="Unassembled WGS sequence"/>
</dbReference>
<dbReference type="Proteomes" id="UP000300067">
    <property type="component" value="Chromosome"/>
</dbReference>
<evidence type="ECO:0000313" key="49">
    <source>
        <dbReference type="Proteomes" id="UP000034151"/>
    </source>
</evidence>
<dbReference type="EMBL" id="JJPR01000127">
    <property type="protein sequence ID" value="KKG84356.1"/>
    <property type="molecule type" value="Genomic_DNA"/>
</dbReference>
<evidence type="ECO:0000313" key="33">
    <source>
        <dbReference type="EMBL" id="KKH26646.1"/>
    </source>
</evidence>
<dbReference type="EMBL" id="JJQI01000026">
    <property type="protein sequence ID" value="KKH41760.1"/>
    <property type="molecule type" value="Genomic_DNA"/>
</dbReference>
<evidence type="ECO:0000313" key="7">
    <source>
        <dbReference type="EMBL" id="KKG46317.1"/>
    </source>
</evidence>
<evidence type="ECO:0000313" key="62">
    <source>
        <dbReference type="Proteomes" id="UP000034424"/>
    </source>
</evidence>
<evidence type="ECO:0000313" key="22">
    <source>
        <dbReference type="EMBL" id="KKG93366.1"/>
    </source>
</evidence>
<sequence>MVRITEINKEEREIFSSFVVYVTSFKLQFLSLYFSFLVSLFFLPVSLFFLSCFLSQIFVS</sequence>
<dbReference type="EMBL" id="JJQQ01000146">
    <property type="protein sequence ID" value="KKH64570.1"/>
    <property type="molecule type" value="Genomic_DNA"/>
</dbReference>
<feature type="transmembrane region" description="Helical" evidence="1">
    <location>
        <begin position="32"/>
        <end position="59"/>
    </location>
</feature>
<dbReference type="Proteomes" id="UP000034733">
    <property type="component" value="Unassembled WGS sequence"/>
</dbReference>
<dbReference type="Proteomes" id="UP000034820">
    <property type="component" value="Unassembled WGS sequence"/>
</dbReference>
<accession>A0A0F8JK48</accession>
<dbReference type="EMBL" id="JJPX01000003">
    <property type="protein sequence ID" value="KKH14873.1"/>
    <property type="molecule type" value="Genomic_DNA"/>
</dbReference>
<evidence type="ECO:0000313" key="10">
    <source>
        <dbReference type="EMBL" id="KKG52012.1"/>
    </source>
</evidence>
<evidence type="ECO:0000313" key="14">
    <source>
        <dbReference type="EMBL" id="KKG67158.1"/>
    </source>
</evidence>
<evidence type="ECO:0000313" key="51">
    <source>
        <dbReference type="Proteomes" id="UP000034195"/>
    </source>
</evidence>
<evidence type="ECO:0000313" key="26">
    <source>
        <dbReference type="EMBL" id="KKH04739.1"/>
    </source>
</evidence>
<dbReference type="EMBL" id="JJPZ01000183">
    <property type="protein sequence ID" value="KKH04739.1"/>
    <property type="molecule type" value="Genomic_DNA"/>
</dbReference>
<dbReference type="EMBL" id="JJQA01000076">
    <property type="protein sequence ID" value="KKH16344.1"/>
    <property type="molecule type" value="Genomic_DNA"/>
</dbReference>
<evidence type="ECO:0000313" key="15">
    <source>
        <dbReference type="EMBL" id="KKG69383.1"/>
    </source>
</evidence>
<dbReference type="Proteomes" id="UP000033987">
    <property type="component" value="Unassembled WGS sequence"/>
</dbReference>
<dbReference type="EMBL" id="JJQE01000088">
    <property type="protein sequence ID" value="KKH28597.1"/>
    <property type="molecule type" value="Genomic_DNA"/>
</dbReference>
<keyword evidence="1" id="KW-0812">Transmembrane</keyword>
<dbReference type="EMBL" id="JJPW01000053">
    <property type="protein sequence ID" value="KKH00998.1"/>
    <property type="molecule type" value="Genomic_DNA"/>
</dbReference>
<evidence type="ECO:0000313" key="44">
    <source>
        <dbReference type="Proteomes" id="UP000033987"/>
    </source>
</evidence>
<evidence type="ECO:0000313" key="23">
    <source>
        <dbReference type="EMBL" id="KKG93469.1"/>
    </source>
</evidence>
<dbReference type="Proteomes" id="UP000034195">
    <property type="component" value="Unassembled WGS sequence"/>
</dbReference>
<dbReference type="EMBL" id="JJPT01000038">
    <property type="protein sequence ID" value="KKG93469.1"/>
    <property type="molecule type" value="Genomic_DNA"/>
</dbReference>
<dbReference type="Proteomes" id="UP000034409">
    <property type="component" value="Unassembled WGS sequence"/>
</dbReference>
<dbReference type="EMBL" id="JJPU01000168">
    <property type="protein sequence ID" value="KKG93366.1"/>
    <property type="molecule type" value="Genomic_DNA"/>
</dbReference>
<evidence type="ECO:0000313" key="19">
    <source>
        <dbReference type="EMBL" id="KKG84356.1"/>
    </source>
</evidence>
<dbReference type="EMBL" id="JJPI01000012">
    <property type="protein sequence ID" value="KKG58220.1"/>
    <property type="molecule type" value="Genomic_DNA"/>
</dbReference>
<evidence type="ECO:0000313" key="40">
    <source>
        <dbReference type="Proteomes" id="UP000033835"/>
    </source>
</evidence>
<dbReference type="Proteomes" id="UP000034279">
    <property type="component" value="Unassembled WGS sequence"/>
</dbReference>
<dbReference type="EMBL" id="JJQB01000040">
    <property type="protein sequence ID" value="KKH21920.1"/>
    <property type="molecule type" value="Genomic_DNA"/>
</dbReference>
<evidence type="ECO:0000313" key="18">
    <source>
        <dbReference type="EMBL" id="KKG81404.1"/>
    </source>
</evidence>
<dbReference type="Proteomes" id="UP000034450">
    <property type="component" value="Unassembled WGS sequence"/>
</dbReference>
<evidence type="ECO:0000313" key="71">
    <source>
        <dbReference type="Proteomes" id="UP000034817"/>
    </source>
</evidence>
<evidence type="ECO:0000313" key="60">
    <source>
        <dbReference type="Proteomes" id="UP000034399"/>
    </source>
</evidence>
<evidence type="ECO:0000313" key="73">
    <source>
        <dbReference type="Proteomes" id="UP000034921"/>
    </source>
</evidence>
<dbReference type="EMBL" id="JJPM01000125">
    <property type="protein sequence ID" value="KKG76118.1"/>
    <property type="molecule type" value="Genomic_DNA"/>
</dbReference>
<evidence type="ECO:0000313" key="25">
    <source>
        <dbReference type="EMBL" id="KKH00998.1"/>
    </source>
</evidence>
<dbReference type="AlphaFoldDB" id="A0A0F8JK48"/>
<evidence type="ECO:0000313" key="17">
    <source>
        <dbReference type="EMBL" id="KKG76118.1"/>
    </source>
</evidence>
<dbReference type="Proteomes" id="UP000034577">
    <property type="component" value="Unassembled WGS sequence"/>
</dbReference>
<evidence type="ECO:0000313" key="69">
    <source>
        <dbReference type="Proteomes" id="UP000034672"/>
    </source>
</evidence>
<dbReference type="Proteomes" id="UP000034227">
    <property type="component" value="Unassembled WGS sequence"/>
</dbReference>
<dbReference type="Proteomes" id="UP000034667">
    <property type="component" value="Unassembled WGS sequence"/>
</dbReference>
<evidence type="ECO:0000313" key="8">
    <source>
        <dbReference type="EMBL" id="KKG47364.1"/>
    </source>
</evidence>
<dbReference type="EMBL" id="JJPP01000046">
    <property type="protein sequence ID" value="KKG81404.1"/>
    <property type="molecule type" value="Genomic_DNA"/>
</dbReference>
<organism evidence="17">
    <name type="scientific">Methanosarcina mazei</name>
    <name type="common">Methanosarcina frisia</name>
    <dbReference type="NCBI Taxonomy" id="2209"/>
    <lineage>
        <taxon>Archaea</taxon>
        <taxon>Methanobacteriati</taxon>
        <taxon>Methanobacteriota</taxon>
        <taxon>Stenosarchaea group</taxon>
        <taxon>Methanomicrobia</taxon>
        <taxon>Methanosarcinales</taxon>
        <taxon>Methanosarcinaceae</taxon>
        <taxon>Methanosarcina</taxon>
    </lineage>
</organism>
<evidence type="ECO:0000313" key="16">
    <source>
        <dbReference type="EMBL" id="KKG73341.1"/>
    </source>
</evidence>
<dbReference type="Proteomes" id="UP000033878">
    <property type="component" value="Unassembled WGS sequence"/>
</dbReference>
<dbReference type="EMBL" id="JJPO01000149">
    <property type="protein sequence ID" value="KKG69383.1"/>
    <property type="molecule type" value="Genomic_DNA"/>
</dbReference>
<dbReference type="EMBL" id="JJPN01000054">
    <property type="protein sequence ID" value="KKG73341.1"/>
    <property type="molecule type" value="Genomic_DNA"/>
</dbReference>
<dbReference type="PATRIC" id="fig|2209.39.peg.180"/>
<evidence type="ECO:0000313" key="11">
    <source>
        <dbReference type="EMBL" id="KKG58220.1"/>
    </source>
</evidence>
<evidence type="ECO:0000313" key="65">
    <source>
        <dbReference type="Proteomes" id="UP000034566"/>
    </source>
</evidence>
<evidence type="ECO:0000313" key="38">
    <source>
        <dbReference type="EMBL" id="KKH64570.1"/>
    </source>
</evidence>
<dbReference type="EMBL" id="JJPD01000198">
    <property type="protein sequence ID" value="KKG36347.1"/>
    <property type="molecule type" value="Genomic_DNA"/>
</dbReference>
<evidence type="ECO:0000313" key="55">
    <source>
        <dbReference type="Proteomes" id="UP000034259"/>
    </source>
</evidence>
<dbReference type="Proteomes" id="UP000034672">
    <property type="component" value="Unassembled WGS sequence"/>
</dbReference>
<dbReference type="EMBL" id="JJPS01000069">
    <property type="protein sequence ID" value="KKG91708.1"/>
    <property type="molecule type" value="Genomic_DNA"/>
</dbReference>
<evidence type="ECO:0000313" key="41">
    <source>
        <dbReference type="Proteomes" id="UP000033878"/>
    </source>
</evidence>
<evidence type="ECO:0000313" key="64">
    <source>
        <dbReference type="Proteomes" id="UP000034468"/>
    </source>
</evidence>
<evidence type="ECO:0000313" key="50">
    <source>
        <dbReference type="Proteomes" id="UP000034188"/>
    </source>
</evidence>
<dbReference type="EMBL" id="JJPE01000027">
    <property type="protein sequence ID" value="KKG47364.1"/>
    <property type="molecule type" value="Genomic_DNA"/>
</dbReference>
<dbReference type="Proteomes" id="UP000033889">
    <property type="component" value="Unassembled WGS sequence"/>
</dbReference>
<dbReference type="Proteomes" id="UP000034657">
    <property type="component" value="Unassembled WGS sequence"/>
</dbReference>
<dbReference type="EMBL" id="JJPA01000089">
    <property type="protein sequence ID" value="KKG34529.1"/>
    <property type="molecule type" value="Genomic_DNA"/>
</dbReference>
<evidence type="ECO:0000313" key="20">
    <source>
        <dbReference type="EMBL" id="KKG86320.1"/>
    </source>
</evidence>
<evidence type="ECO:0000313" key="27">
    <source>
        <dbReference type="EMBL" id="KKH09801.1"/>
    </source>
</evidence>
<evidence type="ECO:0000313" key="13">
    <source>
        <dbReference type="EMBL" id="KKG65779.1"/>
    </source>
</evidence>
<dbReference type="Proteomes" id="UP000034950">
    <property type="component" value="Unassembled WGS sequence"/>
</dbReference>
<dbReference type="EMBL" id="JJPV01000051">
    <property type="protein sequence ID" value="KKH00872.1"/>
    <property type="molecule type" value="Genomic_DNA"/>
</dbReference>
<evidence type="ECO:0000256" key="1">
    <source>
        <dbReference type="SAM" id="Phobius"/>
    </source>
</evidence>
<dbReference type="Proteomes" id="UP000034001">
    <property type="component" value="Unassembled WGS sequence"/>
</dbReference>
<dbReference type="Proteomes" id="UP000034399">
    <property type="component" value="Unassembled WGS sequence"/>
</dbReference>
<evidence type="ECO:0000313" key="39">
    <source>
        <dbReference type="EMBL" id="QCR17588.1"/>
    </source>
</evidence>
<evidence type="ECO:0000313" key="31">
    <source>
        <dbReference type="EMBL" id="KKH21920.1"/>
    </source>
</evidence>
<evidence type="ECO:0000313" key="63">
    <source>
        <dbReference type="Proteomes" id="UP000034450"/>
    </source>
</evidence>
<reference evidence="40 41" key="1">
    <citation type="journal article" date="2015" name="ISME J.">
        <title>Genomic and phenotypic differentiation among Methanosarcina mazei populations from Columbia River sediment.</title>
        <authorList>
            <person name="Youngblut N.D."/>
            <person name="Wirth J.S."/>
            <person name="Henriksen J.R."/>
            <person name="Smith M."/>
            <person name="Simon H."/>
            <person name="Metcalf W.W."/>
            <person name="Whitaker R.J."/>
        </authorList>
    </citation>
    <scope>NUCLEOTIDE SEQUENCE [LARGE SCALE GENOMIC DNA]</scope>
    <source>
        <strain evidence="30 47">1.F.A.1A.3</strain>
        <strain evidence="31 70">1.F.A.1B.3</strain>
        <strain evidence="29 44">1.F.A.1B.4</strain>
        <strain evidence="33 52">1.F.A.2.8</strain>
        <strain evidence="34 73">1.F.M.0.5</strain>
        <strain evidence="32 58">1.H.A.0.1</strain>
        <strain evidence="35 69">1.H.A.1A.4</strain>
        <strain evidence="36 55">1.H.A.2.1</strain>
        <strain evidence="37 63">1.H.A.2.6</strain>
        <strain evidence="38 43">1.H.M.0.1</strain>
        <strain evidence="2 46">2.F.T.2.6</strain>
        <strain evidence="5 60">3.F.A.1A.1</strain>
        <strain evidence="3 41">3.F.A.1A.3</strain>
        <strain evidence="4 57">3.F.A.1B.1</strain>
        <strain evidence="6 66">3.F.A.2.12</strain>
        <strain evidence="8 68">3.F.A.2.3</strain>
        <strain evidence="7 49">3.F.A.2.5</strain>
        <strain evidence="9 51">3.F.A.2.6</strain>
        <strain evidence="10 53">3.F.A.2.7</strain>
        <strain evidence="11 50">3.F.T.1A.1</strain>
        <strain evidence="12 56">3.F.T.1A.2</strain>
        <strain evidence="13 65">3.F.T.1A.4</strain>
        <strain evidence="14 62">3.F.T.2.1</strain>
        <strain evidence="17">3.H.A.1A.1</strain>
        <strain evidence="16 48">3.H.A.1A.2</strain>
        <strain evidence="15 45">3.H.A.2.1</strain>
        <strain evidence="18 71">3.H.A.2.4</strain>
        <strain evidence="20 42">3.H.A.2.5</strain>
        <strain evidence="19 75">3.H.A.2.6</strain>
        <strain evidence="21 61">3.H.A.2.8</strain>
        <strain evidence="23 67">3.H.M.1A.1</strain>
        <strain evidence="22 64">3.H.M.1B.1</strain>
        <strain evidence="24 40">3.H.M.1B.2</strain>
        <strain evidence="25 54">3.H.M.1B.5</strain>
        <strain evidence="28 59">3.H.M.2.7</strain>
        <strain evidence="27 72">3.H.T.1A.1</strain>
        <strain evidence="26 74">3.H.T.1A.2</strain>
    </source>
</reference>
<dbReference type="EMBL" id="JJPJ01000074">
    <property type="protein sequence ID" value="KKG62036.1"/>
    <property type="molecule type" value="Genomic_DNA"/>
</dbReference>